<dbReference type="Proteomes" id="UP000054166">
    <property type="component" value="Unassembled WGS sequence"/>
</dbReference>
<comment type="similarity">
    <text evidence="1">Belongs to the FMO family.</text>
</comment>
<dbReference type="GO" id="GO:0050660">
    <property type="term" value="F:flavin adenine dinucleotide binding"/>
    <property type="evidence" value="ECO:0007669"/>
    <property type="project" value="InterPro"/>
</dbReference>
<dbReference type="GO" id="GO:0004499">
    <property type="term" value="F:N,N-dimethylaniline monooxygenase activity"/>
    <property type="evidence" value="ECO:0007669"/>
    <property type="project" value="InterPro"/>
</dbReference>
<dbReference type="GO" id="GO:0050661">
    <property type="term" value="F:NADP binding"/>
    <property type="evidence" value="ECO:0007669"/>
    <property type="project" value="InterPro"/>
</dbReference>
<dbReference type="AlphaFoldDB" id="A0A0C3AVV2"/>
<dbReference type="InterPro" id="IPR036188">
    <property type="entry name" value="FAD/NAD-bd_sf"/>
</dbReference>
<protein>
    <recommendedName>
        <fullName evidence="6">DUF6314 domain-containing protein</fullName>
    </recommendedName>
</protein>
<evidence type="ECO:0000256" key="4">
    <source>
        <dbReference type="ARBA" id="ARBA00022857"/>
    </source>
</evidence>
<feature type="domain" description="DUF6314" evidence="6">
    <location>
        <begin position="520"/>
        <end position="695"/>
    </location>
</feature>
<proteinExistence type="inferred from homology"/>
<dbReference type="InterPro" id="IPR045632">
    <property type="entry name" value="DUF6314"/>
</dbReference>
<dbReference type="HOGENOM" id="CLU_023116_0_0_1"/>
<keyword evidence="4" id="KW-0521">NADP</keyword>
<dbReference type="Pfam" id="PF19834">
    <property type="entry name" value="DUF6314"/>
    <property type="match status" value="1"/>
</dbReference>
<dbReference type="EMBL" id="KN833019">
    <property type="protein sequence ID" value="KIM78128.1"/>
    <property type="molecule type" value="Genomic_DNA"/>
</dbReference>
<dbReference type="InParanoid" id="A0A0C3AVV2"/>
<dbReference type="InterPro" id="IPR000960">
    <property type="entry name" value="Flavin_mOase"/>
</dbReference>
<dbReference type="PANTHER" id="PTHR23023">
    <property type="entry name" value="DIMETHYLANILINE MONOOXYGENASE"/>
    <property type="match status" value="1"/>
</dbReference>
<keyword evidence="8" id="KW-1185">Reference proteome</keyword>
<dbReference type="InterPro" id="IPR050346">
    <property type="entry name" value="FMO-like"/>
</dbReference>
<evidence type="ECO:0000313" key="8">
    <source>
        <dbReference type="Proteomes" id="UP000054166"/>
    </source>
</evidence>
<name>A0A0C3AVV2_PILCF</name>
<evidence type="ECO:0000313" key="7">
    <source>
        <dbReference type="EMBL" id="KIM78128.1"/>
    </source>
</evidence>
<evidence type="ECO:0000256" key="3">
    <source>
        <dbReference type="ARBA" id="ARBA00022827"/>
    </source>
</evidence>
<sequence length="695" mass="78032">MKSIRKTVAVIGAGCSGLTTAKALLEVGLEPHVFDQSYQLGGIWARDPPLSWPSMRSNVSKHTCSFSDFPHPDPTTSSYLHASQLAEYLEAYAVKFVTSDRISLGHRVTSVKREQGKGKWTVHWQERSDDRFGSRLFDFVVVATGYFAKPSIPSIPGLETFPDGKVIHSSQYENPSAFRGKRVAVIGAGFSGAEIAADLAIHAEVFHIFARPFYVLPRHLPVLDSDQSPAFLPMELVFNRRTNRSSFDEMTLPDAAEFAESHKLIRAFVGDQADVHPELHVREVNEPAMISISDHYAELVRSHKITIVKGKLASVEGAALAIDLGTVIPDVDRIILSTGYCSSFPFLDPNELTAFSFQSKDTIVPLLLYRNMIHPNVRDIAFVGIYRGPYWGGIELQARYIAALFSNRLSFPTDDTFRHGINKQRVIRNFQPRLQFSHPGYVGFMNLLAHDLSITPLIDPQYPTLVNEIVIPAQFASSSRISPRESSWDNGSKLLDSLATTIHCSKSGTQYIAPAVFRALHGPWKLERLITSRLPNYPSGVFTGTATFSPRLSAINDMSFTSEIDEYLYKEEGTLRLEQSFTELAAQKSYVYRLQQVTRDSEPHCIDVFFTKPGESGAVDTFFHSICFVNQVTETEKKDGKEMRWKATGEHLCADDMYKSEYWFNFQGVQISSFGFAWDVRGPQKDYRAVSKFVR</sequence>
<organism evidence="7 8">
    <name type="scientific">Piloderma croceum (strain F 1598)</name>
    <dbReference type="NCBI Taxonomy" id="765440"/>
    <lineage>
        <taxon>Eukaryota</taxon>
        <taxon>Fungi</taxon>
        <taxon>Dikarya</taxon>
        <taxon>Basidiomycota</taxon>
        <taxon>Agaricomycotina</taxon>
        <taxon>Agaricomycetes</taxon>
        <taxon>Agaricomycetidae</taxon>
        <taxon>Atheliales</taxon>
        <taxon>Atheliaceae</taxon>
        <taxon>Piloderma</taxon>
    </lineage>
</organism>
<keyword evidence="3" id="KW-0274">FAD</keyword>
<evidence type="ECO:0000256" key="1">
    <source>
        <dbReference type="ARBA" id="ARBA00009183"/>
    </source>
</evidence>
<reference evidence="8" key="2">
    <citation type="submission" date="2015-01" db="EMBL/GenBank/DDBJ databases">
        <title>Evolutionary Origins and Diversification of the Mycorrhizal Mutualists.</title>
        <authorList>
            <consortium name="DOE Joint Genome Institute"/>
            <consortium name="Mycorrhizal Genomics Consortium"/>
            <person name="Kohler A."/>
            <person name="Kuo A."/>
            <person name="Nagy L.G."/>
            <person name="Floudas D."/>
            <person name="Copeland A."/>
            <person name="Barry K.W."/>
            <person name="Cichocki N."/>
            <person name="Veneault-Fourrey C."/>
            <person name="LaButti K."/>
            <person name="Lindquist E.A."/>
            <person name="Lipzen A."/>
            <person name="Lundell T."/>
            <person name="Morin E."/>
            <person name="Murat C."/>
            <person name="Riley R."/>
            <person name="Ohm R."/>
            <person name="Sun H."/>
            <person name="Tunlid A."/>
            <person name="Henrissat B."/>
            <person name="Grigoriev I.V."/>
            <person name="Hibbett D.S."/>
            <person name="Martin F."/>
        </authorList>
    </citation>
    <scope>NUCLEOTIDE SEQUENCE [LARGE SCALE GENOMIC DNA]</scope>
    <source>
        <strain evidence="8">F 1598</strain>
    </source>
</reference>
<gene>
    <name evidence="7" type="ORF">PILCRDRAFT_824844</name>
</gene>
<dbReference type="PRINTS" id="PR00370">
    <property type="entry name" value="FMOXYGENASE"/>
</dbReference>
<evidence type="ECO:0000256" key="5">
    <source>
        <dbReference type="ARBA" id="ARBA00023002"/>
    </source>
</evidence>
<dbReference type="Pfam" id="PF00743">
    <property type="entry name" value="FMO-like"/>
    <property type="match status" value="1"/>
</dbReference>
<dbReference type="InterPro" id="IPR020946">
    <property type="entry name" value="Flavin_mOase-like"/>
</dbReference>
<reference evidence="7 8" key="1">
    <citation type="submission" date="2014-04" db="EMBL/GenBank/DDBJ databases">
        <authorList>
            <consortium name="DOE Joint Genome Institute"/>
            <person name="Kuo A."/>
            <person name="Tarkka M."/>
            <person name="Buscot F."/>
            <person name="Kohler A."/>
            <person name="Nagy L.G."/>
            <person name="Floudas D."/>
            <person name="Copeland A."/>
            <person name="Barry K.W."/>
            <person name="Cichocki N."/>
            <person name="Veneault-Fourrey C."/>
            <person name="LaButti K."/>
            <person name="Lindquist E.A."/>
            <person name="Lipzen A."/>
            <person name="Lundell T."/>
            <person name="Morin E."/>
            <person name="Murat C."/>
            <person name="Sun H."/>
            <person name="Tunlid A."/>
            <person name="Henrissat B."/>
            <person name="Grigoriev I.V."/>
            <person name="Hibbett D.S."/>
            <person name="Martin F."/>
            <person name="Nordberg H.P."/>
            <person name="Cantor M.N."/>
            <person name="Hua S.X."/>
        </authorList>
    </citation>
    <scope>NUCLEOTIDE SEQUENCE [LARGE SCALE GENOMIC DNA]</scope>
    <source>
        <strain evidence="7 8">F 1598</strain>
    </source>
</reference>
<keyword evidence="5" id="KW-0560">Oxidoreductase</keyword>
<keyword evidence="2" id="KW-0285">Flavoprotein</keyword>
<dbReference type="SUPFAM" id="SSF51905">
    <property type="entry name" value="FAD/NAD(P)-binding domain"/>
    <property type="match status" value="2"/>
</dbReference>
<dbReference type="Gene3D" id="3.50.50.60">
    <property type="entry name" value="FAD/NAD(P)-binding domain"/>
    <property type="match status" value="1"/>
</dbReference>
<evidence type="ECO:0000256" key="2">
    <source>
        <dbReference type="ARBA" id="ARBA00022630"/>
    </source>
</evidence>
<dbReference type="STRING" id="765440.A0A0C3AVV2"/>
<accession>A0A0C3AVV2</accession>
<evidence type="ECO:0000259" key="6">
    <source>
        <dbReference type="Pfam" id="PF19834"/>
    </source>
</evidence>
<dbReference type="OrthoDB" id="66881at2759"/>